<dbReference type="GO" id="GO:0016705">
    <property type="term" value="F:oxidoreductase activity, acting on paired donors, with incorporation or reduction of molecular oxygen"/>
    <property type="evidence" value="ECO:0007669"/>
    <property type="project" value="InterPro"/>
</dbReference>
<evidence type="ECO:0000313" key="11">
    <source>
        <dbReference type="Proteomes" id="UP001147747"/>
    </source>
</evidence>
<gene>
    <name evidence="10" type="ORF">N7509_011716</name>
</gene>
<evidence type="ECO:0000256" key="3">
    <source>
        <dbReference type="ARBA" id="ARBA00022617"/>
    </source>
</evidence>
<organism evidence="10 11">
    <name type="scientific">Penicillium cosmopolitanum</name>
    <dbReference type="NCBI Taxonomy" id="1131564"/>
    <lineage>
        <taxon>Eukaryota</taxon>
        <taxon>Fungi</taxon>
        <taxon>Dikarya</taxon>
        <taxon>Ascomycota</taxon>
        <taxon>Pezizomycotina</taxon>
        <taxon>Eurotiomycetes</taxon>
        <taxon>Eurotiomycetidae</taxon>
        <taxon>Eurotiales</taxon>
        <taxon>Aspergillaceae</taxon>
        <taxon>Penicillium</taxon>
    </lineage>
</organism>
<sequence length="486" mass="55685">MLLERAWLALLGLGAYLVLRSIYRLFFHPLRKIPGPRLVAITHGVEFYYNCVLDGRYIFEIEKMHQKYGPIVRISPNEVHIIDPLFYDEIYAPSSRRRDKDVRVTKATGVEGSMIATAPHDHHRIRRAILSEFFSRRSILNMTPIIDQYLQKLGDRLGQLHGSKTVVRLDNALNAFTSDIITEYCYGKSWGFLEDEHFRSDTRGALLETANTLHVGQFAPWLIRLLRRIPVHLLRRMQPGKATIFEAMEANEKRNMFDNLVDPAVPASERTLDRLQEEGLVVLGAGTETVAHTLTISIFYLSRNQEILQRLRTELKQVLPIPTSNASLLELEKLPYLTAVIYETLRLAYGPITRMPRVAPTESLRYGEHVIPPGTPMSAITYFIHRDPTLFPNPDKFDPERWLQGSQSEDLKRYIVNFTKGSRGCLGITLAYAEIYKAIAGLARRFDFELHDTSMEDLKIVGERVFAITRRGQTQVYVTVSDLAKM</sequence>
<dbReference type="Gene3D" id="1.10.630.10">
    <property type="entry name" value="Cytochrome P450"/>
    <property type="match status" value="1"/>
</dbReference>
<dbReference type="PANTHER" id="PTHR24305">
    <property type="entry name" value="CYTOCHROME P450"/>
    <property type="match status" value="1"/>
</dbReference>
<dbReference type="PRINTS" id="PR00385">
    <property type="entry name" value="P450"/>
</dbReference>
<evidence type="ECO:0000256" key="2">
    <source>
        <dbReference type="ARBA" id="ARBA00010617"/>
    </source>
</evidence>
<dbReference type="GeneID" id="81375333"/>
<dbReference type="OrthoDB" id="3945418at2759"/>
<dbReference type="InterPro" id="IPR036396">
    <property type="entry name" value="Cyt_P450_sf"/>
</dbReference>
<evidence type="ECO:0000256" key="6">
    <source>
        <dbReference type="ARBA" id="ARBA00023004"/>
    </source>
</evidence>
<keyword evidence="5" id="KW-0560">Oxidoreductase</keyword>
<comment type="similarity">
    <text evidence="2">Belongs to the cytochrome P450 family.</text>
</comment>
<dbReference type="PANTHER" id="PTHR24305:SF157">
    <property type="entry name" value="N-ACETYLTRYPTOPHAN 6-HYDROXYLASE IVOC-RELATED"/>
    <property type="match status" value="1"/>
</dbReference>
<dbReference type="GO" id="GO:0020037">
    <property type="term" value="F:heme binding"/>
    <property type="evidence" value="ECO:0007669"/>
    <property type="project" value="InterPro"/>
</dbReference>
<name>A0A9W9VE35_9EURO</name>
<protein>
    <submittedName>
        <fullName evidence="10">Benzoate 4-monooxygenase cytochrome P450</fullName>
    </submittedName>
</protein>
<evidence type="ECO:0000256" key="8">
    <source>
        <dbReference type="PIRSR" id="PIRSR602401-1"/>
    </source>
</evidence>
<dbReference type="PRINTS" id="PR00463">
    <property type="entry name" value="EP450I"/>
</dbReference>
<keyword evidence="6 8" id="KW-0408">Iron</keyword>
<evidence type="ECO:0000313" key="10">
    <source>
        <dbReference type="EMBL" id="KAJ5378597.1"/>
    </source>
</evidence>
<feature type="binding site" description="axial binding residue" evidence="8">
    <location>
        <position position="425"/>
    </location>
    <ligand>
        <name>heme</name>
        <dbReference type="ChEBI" id="CHEBI:30413"/>
    </ligand>
    <ligandPart>
        <name>Fe</name>
        <dbReference type="ChEBI" id="CHEBI:18248"/>
    </ligandPart>
</feature>
<reference evidence="10" key="2">
    <citation type="journal article" date="2023" name="IMA Fungus">
        <title>Comparative genomic study of the Penicillium genus elucidates a diverse pangenome and 15 lateral gene transfer events.</title>
        <authorList>
            <person name="Petersen C."/>
            <person name="Sorensen T."/>
            <person name="Nielsen M.R."/>
            <person name="Sondergaard T.E."/>
            <person name="Sorensen J.L."/>
            <person name="Fitzpatrick D.A."/>
            <person name="Frisvad J.C."/>
            <person name="Nielsen K.L."/>
        </authorList>
    </citation>
    <scope>NUCLEOTIDE SEQUENCE</scope>
    <source>
        <strain evidence="10">IBT 29677</strain>
    </source>
</reference>
<comment type="cofactor">
    <cofactor evidence="1 8">
        <name>heme</name>
        <dbReference type="ChEBI" id="CHEBI:30413"/>
    </cofactor>
</comment>
<dbReference type="RefSeq" id="XP_056482383.1">
    <property type="nucleotide sequence ID" value="XM_056636353.1"/>
</dbReference>
<dbReference type="AlphaFoldDB" id="A0A9W9VE35"/>
<keyword evidence="9" id="KW-0472">Membrane</keyword>
<dbReference type="CDD" id="cd11062">
    <property type="entry name" value="CYP58-like"/>
    <property type="match status" value="1"/>
</dbReference>
<comment type="caution">
    <text evidence="10">The sequence shown here is derived from an EMBL/GenBank/DDBJ whole genome shotgun (WGS) entry which is preliminary data.</text>
</comment>
<dbReference type="Pfam" id="PF00067">
    <property type="entry name" value="p450"/>
    <property type="match status" value="1"/>
</dbReference>
<reference evidence="10" key="1">
    <citation type="submission" date="2022-12" db="EMBL/GenBank/DDBJ databases">
        <authorList>
            <person name="Petersen C."/>
        </authorList>
    </citation>
    <scope>NUCLEOTIDE SEQUENCE</scope>
    <source>
        <strain evidence="10">IBT 29677</strain>
    </source>
</reference>
<keyword evidence="11" id="KW-1185">Reference proteome</keyword>
<evidence type="ECO:0000256" key="4">
    <source>
        <dbReference type="ARBA" id="ARBA00022723"/>
    </source>
</evidence>
<accession>A0A9W9VE35</accession>
<keyword evidence="9" id="KW-0812">Transmembrane</keyword>
<dbReference type="InterPro" id="IPR002401">
    <property type="entry name" value="Cyt_P450_E_grp-I"/>
</dbReference>
<dbReference type="EMBL" id="JAPZBU010000011">
    <property type="protein sequence ID" value="KAJ5378597.1"/>
    <property type="molecule type" value="Genomic_DNA"/>
</dbReference>
<dbReference type="GO" id="GO:0004497">
    <property type="term" value="F:monooxygenase activity"/>
    <property type="evidence" value="ECO:0007669"/>
    <property type="project" value="UniProtKB-KW"/>
</dbReference>
<keyword evidence="4 8" id="KW-0479">Metal-binding</keyword>
<feature type="transmembrane region" description="Helical" evidence="9">
    <location>
        <begin position="6"/>
        <end position="27"/>
    </location>
</feature>
<dbReference type="GO" id="GO:0005506">
    <property type="term" value="F:iron ion binding"/>
    <property type="evidence" value="ECO:0007669"/>
    <property type="project" value="InterPro"/>
</dbReference>
<keyword evidence="3 8" id="KW-0349">Heme</keyword>
<dbReference type="GO" id="GO:0043386">
    <property type="term" value="P:mycotoxin biosynthetic process"/>
    <property type="evidence" value="ECO:0007669"/>
    <property type="project" value="UniProtKB-ARBA"/>
</dbReference>
<keyword evidence="7" id="KW-0503">Monooxygenase</keyword>
<dbReference type="InterPro" id="IPR001128">
    <property type="entry name" value="Cyt_P450"/>
</dbReference>
<dbReference type="Proteomes" id="UP001147747">
    <property type="component" value="Unassembled WGS sequence"/>
</dbReference>
<dbReference type="InterPro" id="IPR050121">
    <property type="entry name" value="Cytochrome_P450_monoxygenase"/>
</dbReference>
<evidence type="ECO:0000256" key="1">
    <source>
        <dbReference type="ARBA" id="ARBA00001971"/>
    </source>
</evidence>
<evidence type="ECO:0000256" key="9">
    <source>
        <dbReference type="SAM" id="Phobius"/>
    </source>
</evidence>
<keyword evidence="9" id="KW-1133">Transmembrane helix</keyword>
<evidence type="ECO:0000256" key="7">
    <source>
        <dbReference type="ARBA" id="ARBA00023033"/>
    </source>
</evidence>
<dbReference type="SUPFAM" id="SSF48264">
    <property type="entry name" value="Cytochrome P450"/>
    <property type="match status" value="1"/>
</dbReference>
<proteinExistence type="inferred from homology"/>
<evidence type="ECO:0000256" key="5">
    <source>
        <dbReference type="ARBA" id="ARBA00023002"/>
    </source>
</evidence>